<keyword evidence="3" id="KW-0547">Nucleotide-binding</keyword>
<comment type="caution">
    <text evidence="7">The sequence shown here is derived from an EMBL/GenBank/DDBJ whole genome shotgun (WGS) entry which is preliminary data.</text>
</comment>
<sequence>MGCAAVKNRQDKSKDIHSINIKKDQLPSSIIDSIGMTFHPDYVSLSVLKVGTLAEIIRVKHIPTKTYRALRVIPKHRLIKGNIDPNTFSIQATLHSKLSHPNIIEYIEHFSDEKYFFIVTELCKGFSLLRKSKQVEKFSEIEASNTMYEILQAVEYMHNNNIVHRDLSLENVQIKDFTCNTIKIAGFDYLSELGPDGKTQGVYGSLHFIAPEVFRGKYNEKVDIWSCGIIAYILITGKYPYIGFHKIEQVGKMPFELTDEKCAGFSGELKNLMKKMLDMNPESRISASDALKHWWFKKNISKHRKSQTNF</sequence>
<gene>
    <name evidence="7" type="ORF">SteCoe_11005</name>
</gene>
<evidence type="ECO:0000256" key="3">
    <source>
        <dbReference type="ARBA" id="ARBA00022741"/>
    </source>
</evidence>
<feature type="domain" description="Protein kinase" evidence="6">
    <location>
        <begin position="42"/>
        <end position="296"/>
    </location>
</feature>
<dbReference type="Pfam" id="PF00069">
    <property type="entry name" value="Pkinase"/>
    <property type="match status" value="1"/>
</dbReference>
<dbReference type="GO" id="GO:0004674">
    <property type="term" value="F:protein serine/threonine kinase activity"/>
    <property type="evidence" value="ECO:0007669"/>
    <property type="project" value="UniProtKB-KW"/>
</dbReference>
<dbReference type="Gene3D" id="3.30.200.20">
    <property type="entry name" value="Phosphorylase Kinase, domain 1"/>
    <property type="match status" value="1"/>
</dbReference>
<keyword evidence="1" id="KW-0723">Serine/threonine-protein kinase</keyword>
<organism evidence="7 8">
    <name type="scientific">Stentor coeruleus</name>
    <dbReference type="NCBI Taxonomy" id="5963"/>
    <lineage>
        <taxon>Eukaryota</taxon>
        <taxon>Sar</taxon>
        <taxon>Alveolata</taxon>
        <taxon>Ciliophora</taxon>
        <taxon>Postciliodesmatophora</taxon>
        <taxon>Heterotrichea</taxon>
        <taxon>Heterotrichida</taxon>
        <taxon>Stentoridae</taxon>
        <taxon>Stentor</taxon>
    </lineage>
</organism>
<dbReference type="GO" id="GO:0005524">
    <property type="term" value="F:ATP binding"/>
    <property type="evidence" value="ECO:0007669"/>
    <property type="project" value="UniProtKB-KW"/>
</dbReference>
<proteinExistence type="predicted"/>
<accession>A0A1R2CE87</accession>
<dbReference type="PANTHER" id="PTHR24345:SF0">
    <property type="entry name" value="CELL CYCLE SERINE_THREONINE-PROTEIN KINASE CDC5_MSD2"/>
    <property type="match status" value="1"/>
</dbReference>
<evidence type="ECO:0000256" key="2">
    <source>
        <dbReference type="ARBA" id="ARBA00022679"/>
    </source>
</evidence>
<dbReference type="Gene3D" id="1.10.510.10">
    <property type="entry name" value="Transferase(Phosphotransferase) domain 1"/>
    <property type="match status" value="1"/>
</dbReference>
<evidence type="ECO:0000259" key="6">
    <source>
        <dbReference type="PROSITE" id="PS50011"/>
    </source>
</evidence>
<evidence type="ECO:0000313" key="8">
    <source>
        <dbReference type="Proteomes" id="UP000187209"/>
    </source>
</evidence>
<dbReference type="OrthoDB" id="193931at2759"/>
<dbReference type="EMBL" id="MPUH01000180">
    <property type="protein sequence ID" value="OMJ87319.1"/>
    <property type="molecule type" value="Genomic_DNA"/>
</dbReference>
<keyword evidence="5" id="KW-0067">ATP-binding</keyword>
<keyword evidence="2" id="KW-0808">Transferase</keyword>
<keyword evidence="8" id="KW-1185">Reference proteome</keyword>
<dbReference type="AlphaFoldDB" id="A0A1R2CE87"/>
<keyword evidence="4" id="KW-0418">Kinase</keyword>
<dbReference type="SUPFAM" id="SSF56112">
    <property type="entry name" value="Protein kinase-like (PK-like)"/>
    <property type="match status" value="1"/>
</dbReference>
<protein>
    <recommendedName>
        <fullName evidence="6">Protein kinase domain-containing protein</fullName>
    </recommendedName>
</protein>
<name>A0A1R2CE87_9CILI</name>
<evidence type="ECO:0000313" key="7">
    <source>
        <dbReference type="EMBL" id="OMJ87319.1"/>
    </source>
</evidence>
<dbReference type="InterPro" id="IPR011009">
    <property type="entry name" value="Kinase-like_dom_sf"/>
</dbReference>
<evidence type="ECO:0000256" key="1">
    <source>
        <dbReference type="ARBA" id="ARBA00022527"/>
    </source>
</evidence>
<reference evidence="7 8" key="1">
    <citation type="submission" date="2016-11" db="EMBL/GenBank/DDBJ databases">
        <title>The macronuclear genome of Stentor coeruleus: a giant cell with tiny introns.</title>
        <authorList>
            <person name="Slabodnick M."/>
            <person name="Ruby J.G."/>
            <person name="Reiff S.B."/>
            <person name="Swart E.C."/>
            <person name="Gosai S."/>
            <person name="Prabakaran S."/>
            <person name="Witkowska E."/>
            <person name="Larue G.E."/>
            <person name="Fisher S."/>
            <person name="Freeman R.M."/>
            <person name="Gunawardena J."/>
            <person name="Chu W."/>
            <person name="Stover N.A."/>
            <person name="Gregory B.D."/>
            <person name="Nowacki M."/>
            <person name="Derisi J."/>
            <person name="Roy S.W."/>
            <person name="Marshall W.F."/>
            <person name="Sood P."/>
        </authorList>
    </citation>
    <scope>NUCLEOTIDE SEQUENCE [LARGE SCALE GENOMIC DNA]</scope>
    <source>
        <strain evidence="7">WM001</strain>
    </source>
</reference>
<dbReference type="InterPro" id="IPR000719">
    <property type="entry name" value="Prot_kinase_dom"/>
</dbReference>
<dbReference type="Proteomes" id="UP000187209">
    <property type="component" value="Unassembled WGS sequence"/>
</dbReference>
<dbReference type="PANTHER" id="PTHR24345">
    <property type="entry name" value="SERINE/THREONINE-PROTEIN KINASE PLK"/>
    <property type="match status" value="1"/>
</dbReference>
<dbReference type="GO" id="GO:0005634">
    <property type="term" value="C:nucleus"/>
    <property type="evidence" value="ECO:0007669"/>
    <property type="project" value="TreeGrafter"/>
</dbReference>
<evidence type="ECO:0000256" key="4">
    <source>
        <dbReference type="ARBA" id="ARBA00022777"/>
    </source>
</evidence>
<evidence type="ECO:0000256" key="5">
    <source>
        <dbReference type="ARBA" id="ARBA00022840"/>
    </source>
</evidence>
<dbReference type="PROSITE" id="PS50011">
    <property type="entry name" value="PROTEIN_KINASE_DOM"/>
    <property type="match status" value="1"/>
</dbReference>